<keyword evidence="1" id="KW-1133">Transmembrane helix</keyword>
<dbReference type="AlphaFoldDB" id="A0A397RRS9"/>
<evidence type="ECO:0000256" key="1">
    <source>
        <dbReference type="SAM" id="Phobius"/>
    </source>
</evidence>
<reference evidence="2 3" key="1">
    <citation type="submission" date="2018-08" db="EMBL/GenBank/DDBJ databases">
        <title>Genomic Encyclopedia of Archaeal and Bacterial Type Strains, Phase II (KMG-II): from individual species to whole genera.</title>
        <authorList>
            <person name="Goeker M."/>
        </authorList>
    </citation>
    <scope>NUCLEOTIDE SEQUENCE [LARGE SCALE GENOMIC DNA]</scope>
    <source>
        <strain evidence="2 3">ATCC 27112</strain>
    </source>
</reference>
<name>A0A397RRS9_9MOLU</name>
<feature type="transmembrane region" description="Helical" evidence="1">
    <location>
        <begin position="7"/>
        <end position="30"/>
    </location>
</feature>
<keyword evidence="1" id="KW-0812">Transmembrane</keyword>
<accession>A0A397RRS9</accession>
<keyword evidence="1" id="KW-0472">Membrane</keyword>
<proteinExistence type="predicted"/>
<dbReference type="InParanoid" id="A0A397RRS9"/>
<evidence type="ECO:0000313" key="3">
    <source>
        <dbReference type="Proteomes" id="UP000266506"/>
    </source>
</evidence>
<comment type="caution">
    <text evidence="2">The sequence shown here is derived from an EMBL/GenBank/DDBJ whole genome shotgun (WGS) entry which is preliminary data.</text>
</comment>
<gene>
    <name evidence="2" type="ORF">EI71_01514</name>
</gene>
<keyword evidence="3" id="KW-1185">Reference proteome</keyword>
<organism evidence="2 3">
    <name type="scientific">Anaeroplasma bactoclasticum</name>
    <dbReference type="NCBI Taxonomy" id="2088"/>
    <lineage>
        <taxon>Bacteria</taxon>
        <taxon>Bacillati</taxon>
        <taxon>Mycoplasmatota</taxon>
        <taxon>Mollicutes</taxon>
        <taxon>Anaeroplasmatales</taxon>
        <taxon>Anaeroplasmataceae</taxon>
        <taxon>Anaeroplasma</taxon>
    </lineage>
</organism>
<protein>
    <submittedName>
        <fullName evidence="2">Uncharacterized protein</fullName>
    </submittedName>
</protein>
<dbReference type="EMBL" id="QXEV01000020">
    <property type="protein sequence ID" value="RIA75426.1"/>
    <property type="molecule type" value="Genomic_DNA"/>
</dbReference>
<dbReference type="RefSeq" id="WP_119016627.1">
    <property type="nucleotide sequence ID" value="NZ_QXEV01000020.1"/>
</dbReference>
<evidence type="ECO:0000313" key="2">
    <source>
        <dbReference type="EMBL" id="RIA75426.1"/>
    </source>
</evidence>
<dbReference type="Proteomes" id="UP000266506">
    <property type="component" value="Unassembled WGS sequence"/>
</dbReference>
<sequence length="405" mass="46158">MKKIKYTIIYIAGLLVFSLSIVTVFAAFVFNQKIDSTANLGDIRILHKDFYDYSYDKTSSDLNLAKLRKDTVAILDGITLKYTNSYSLTSDEIYIDGKNYYKYENEEYVLLEPSSDTQTKDYEVGDEIEGSVYENAKVYSGINSISVCQYYSNSTFSNFIYSKSNEDKTLTFTINSVEITITVVVDSLNGIITNATVATNNTNKHYRVKIDIDGLGMLVLDDDITNTLTTGYTVVDASTAITCSASEGKYYTDLEKANMQSNYHPYLSQLGLHFEFQAEMDVYVRIHIRDAWEKIKEYSTSSRETYTIKDQISGQSPFTVNDSDWYYDEGTNCIYLREMYHPEYVNGVLQSRAYTFTVNEAYFYQVAVSTAYTEYVNVQVSFTVDIVQANRAKALWKVDPSQIGQ</sequence>